<dbReference type="Gene3D" id="2.130.10.10">
    <property type="entry name" value="YVTN repeat-like/Quinoprotein amine dehydrogenase"/>
    <property type="match status" value="1"/>
</dbReference>
<evidence type="ECO:0000313" key="4">
    <source>
        <dbReference type="Proteomes" id="UP000001879"/>
    </source>
</evidence>
<dbReference type="PANTHER" id="PTHR34512:SF30">
    <property type="entry name" value="OUTER MEMBRANE PROTEIN ASSEMBLY FACTOR BAMB"/>
    <property type="match status" value="1"/>
</dbReference>
<dbReference type="Gene3D" id="2.40.10.480">
    <property type="match status" value="2"/>
</dbReference>
<dbReference type="HOGENOM" id="CLU_027480_4_1_2"/>
<sequence>MPSRRAVLATCGSAVLAGCSAVRREPSVTGSWPQRGYNRSRSGVHPGDIDGPESPLTARWTRSLPSYGGSSTSPLLANGSLYVGYTDGPPSLMEGERAIVIEAIDPATGDSQWTTTATTTRESQQTYHHADSLTLADDGSLILIQTSNGLCAVATDENEGEQWCFDNVSDGQLSYQPISPAIDDDTVYVGHYRQVASGESVPLFYAIDLTDGSERWRHEFTTWDGTGVYSAVAVDDVVYLTEFEEGVKALDAADGTELWSESLSVDSAPTVVDGTIFVTEGYRGDDESYGAAALDTTTGEVLWEATDDEYGGGWIPRQLAATDDTMYYAAGFRLLARDTATGERRWPDADRQLASPNTDPDELREAEPTAARTGIPAVVGDRIYVGNRNLLVVIDRETGSVHTHYDTERSLRNSVAVADDWLYANTDSTLYGLTTCETELFGRCLR</sequence>
<feature type="compositionally biased region" description="Polar residues" evidence="1">
    <location>
        <begin position="28"/>
        <end position="41"/>
    </location>
</feature>
<reference evidence="4" key="1">
    <citation type="submission" date="2010-02" db="EMBL/GenBank/DDBJ databases">
        <title>Complete sequence of chromosome of Natrialba magadii ATCC 43099.</title>
        <authorList>
            <consortium name="US DOE Joint Genome Institute"/>
            <person name="Lucas S."/>
            <person name="Copeland A."/>
            <person name="Lapidus A."/>
            <person name="Cheng J.-F."/>
            <person name="Bruce D."/>
            <person name="Goodwin L."/>
            <person name="Pitluck S."/>
            <person name="Davenport K."/>
            <person name="Saunders E."/>
            <person name="Detter J.C."/>
            <person name="Han C."/>
            <person name="Tapia R."/>
            <person name="Land M."/>
            <person name="Hauser L."/>
            <person name="Kyrpides N."/>
            <person name="Mikhailova N."/>
            <person name="De Castro R.E."/>
            <person name="Maupin-Furlow J.A."/>
            <person name="Woyke T."/>
        </authorList>
    </citation>
    <scope>NUCLEOTIDE SEQUENCE [LARGE SCALE GENOMIC DNA]</scope>
    <source>
        <strain evidence="4">ATCC 43099 / DSM 3394 / CCM 3739 / CIP 104546 / IAM 13178 / JCM 8861 / NBRC 102185 / NCIMB 2190 / MS3</strain>
    </source>
</reference>
<name>D3SS65_NATMM</name>
<dbReference type="SMART" id="SM00564">
    <property type="entry name" value="PQQ"/>
    <property type="match status" value="5"/>
</dbReference>
<keyword evidence="4" id="KW-1185">Reference proteome</keyword>
<dbReference type="InterPro" id="IPR018391">
    <property type="entry name" value="PQQ_b-propeller_rpt"/>
</dbReference>
<gene>
    <name evidence="3" type="ordered locus">Nmag_1209</name>
</gene>
<dbReference type="InterPro" id="IPR011047">
    <property type="entry name" value="Quinoprotein_ADH-like_sf"/>
</dbReference>
<dbReference type="PROSITE" id="PS51257">
    <property type="entry name" value="PROKAR_LIPOPROTEIN"/>
    <property type="match status" value="1"/>
</dbReference>
<proteinExistence type="predicted"/>
<evidence type="ECO:0000313" key="3">
    <source>
        <dbReference type="EMBL" id="ADD04791.1"/>
    </source>
</evidence>
<dbReference type="STRING" id="547559.Nmag_1209"/>
<dbReference type="InterPro" id="IPR015943">
    <property type="entry name" value="WD40/YVTN_repeat-like_dom_sf"/>
</dbReference>
<feature type="region of interest" description="Disordered" evidence="1">
    <location>
        <begin position="26"/>
        <end position="57"/>
    </location>
</feature>
<reference evidence="3 4" key="2">
    <citation type="journal article" date="2012" name="BMC Genomics">
        <title>A comparative genomics perspective on the genetic content of the alkaliphilic haloarchaeon Natrialba magadii ATCC 43099T.</title>
        <authorList>
            <person name="Siddaramappa S."/>
            <person name="Challacombe J.F."/>
            <person name="Decastro R.E."/>
            <person name="Pfeiffer F."/>
            <person name="Sastre D.E."/>
            <person name="Gimenez M.I."/>
            <person name="Paggi R.A."/>
            <person name="Detter J.C."/>
            <person name="Davenport K.W."/>
            <person name="Goodwin L.A."/>
            <person name="Kyrpides N."/>
            <person name="Tapia R."/>
            <person name="Pitluck S."/>
            <person name="Lucas S."/>
            <person name="Woyke T."/>
            <person name="Maupin-Furlow J.A."/>
        </authorList>
    </citation>
    <scope>NUCLEOTIDE SEQUENCE [LARGE SCALE GENOMIC DNA]</scope>
    <source>
        <strain evidence="4">ATCC 43099 / DSM 3394 / CCM 3739 / CIP 104546 / IAM 13178 / JCM 8861 / NBRC 102185 / NCIMB 2190 / MS3</strain>
    </source>
</reference>
<dbReference type="Proteomes" id="UP000001879">
    <property type="component" value="Chromosome"/>
</dbReference>
<protein>
    <submittedName>
        <fullName evidence="3">PQQ repeat protein</fullName>
    </submittedName>
</protein>
<accession>D3SS65</accession>
<organism evidence="3 4">
    <name type="scientific">Natrialba magadii (strain ATCC 43099 / DSM 3394 / CCM 3739 / CIP 104546 / IAM 13178 / JCM 8861 / NBRC 102185 / NCIMB 2190 / MS3)</name>
    <name type="common">Natronobacterium magadii</name>
    <dbReference type="NCBI Taxonomy" id="547559"/>
    <lineage>
        <taxon>Archaea</taxon>
        <taxon>Methanobacteriati</taxon>
        <taxon>Methanobacteriota</taxon>
        <taxon>Stenosarchaea group</taxon>
        <taxon>Halobacteria</taxon>
        <taxon>Halobacteriales</taxon>
        <taxon>Natrialbaceae</taxon>
        <taxon>Natrialba</taxon>
    </lineage>
</organism>
<evidence type="ECO:0000256" key="1">
    <source>
        <dbReference type="SAM" id="MobiDB-lite"/>
    </source>
</evidence>
<dbReference type="GeneID" id="8824041"/>
<dbReference type="InterPro" id="IPR002372">
    <property type="entry name" value="PQQ_rpt_dom"/>
</dbReference>
<dbReference type="PaxDb" id="547559-Nmag_1209"/>
<dbReference type="KEGG" id="nmg:Nmag_1209"/>
<evidence type="ECO:0000259" key="2">
    <source>
        <dbReference type="Pfam" id="PF13360"/>
    </source>
</evidence>
<dbReference type="Pfam" id="PF13360">
    <property type="entry name" value="PQQ_2"/>
    <property type="match status" value="1"/>
</dbReference>
<dbReference type="eggNOG" id="arCOG02482">
    <property type="taxonomic scope" value="Archaea"/>
</dbReference>
<feature type="domain" description="Pyrrolo-quinoline quinone repeat" evidence="2">
    <location>
        <begin position="205"/>
        <end position="432"/>
    </location>
</feature>
<feature type="region of interest" description="Disordered" evidence="1">
    <location>
        <begin position="343"/>
        <end position="369"/>
    </location>
</feature>
<dbReference type="SUPFAM" id="SSF50998">
    <property type="entry name" value="Quinoprotein alcohol dehydrogenase-like"/>
    <property type="match status" value="2"/>
</dbReference>
<dbReference type="AlphaFoldDB" id="D3SS65"/>
<dbReference type="PANTHER" id="PTHR34512">
    <property type="entry name" value="CELL SURFACE PROTEIN"/>
    <property type="match status" value="1"/>
</dbReference>
<dbReference type="EMBL" id="CP001932">
    <property type="protein sequence ID" value="ADD04791.1"/>
    <property type="molecule type" value="Genomic_DNA"/>
</dbReference>
<dbReference type="RefSeq" id="WP_012996483.1">
    <property type="nucleotide sequence ID" value="NC_013922.1"/>
</dbReference>